<protein>
    <submittedName>
        <fullName evidence="2">Uncharacterized protein</fullName>
    </submittedName>
</protein>
<evidence type="ECO:0000313" key="2">
    <source>
        <dbReference type="EMBL" id="KAK0709267.1"/>
    </source>
</evidence>
<keyword evidence="3" id="KW-1185">Reference proteome</keyword>
<dbReference type="EMBL" id="JAUIRO010000006">
    <property type="protein sequence ID" value="KAK0709267.1"/>
    <property type="molecule type" value="Genomic_DNA"/>
</dbReference>
<feature type="region of interest" description="Disordered" evidence="1">
    <location>
        <begin position="1"/>
        <end position="26"/>
    </location>
</feature>
<organism evidence="2 3">
    <name type="scientific">Lasiosphaeria miniovina</name>
    <dbReference type="NCBI Taxonomy" id="1954250"/>
    <lineage>
        <taxon>Eukaryota</taxon>
        <taxon>Fungi</taxon>
        <taxon>Dikarya</taxon>
        <taxon>Ascomycota</taxon>
        <taxon>Pezizomycotina</taxon>
        <taxon>Sordariomycetes</taxon>
        <taxon>Sordariomycetidae</taxon>
        <taxon>Sordariales</taxon>
        <taxon>Lasiosphaeriaceae</taxon>
        <taxon>Lasiosphaeria</taxon>
    </lineage>
</organism>
<dbReference type="GeneID" id="85323534"/>
<dbReference type="Proteomes" id="UP001172101">
    <property type="component" value="Unassembled WGS sequence"/>
</dbReference>
<dbReference type="AlphaFoldDB" id="A0AA40DQ93"/>
<evidence type="ECO:0000313" key="3">
    <source>
        <dbReference type="Proteomes" id="UP001172101"/>
    </source>
</evidence>
<name>A0AA40DQ93_9PEZI</name>
<dbReference type="RefSeq" id="XP_060292571.1">
    <property type="nucleotide sequence ID" value="XM_060440264.1"/>
</dbReference>
<accession>A0AA40DQ93</accession>
<gene>
    <name evidence="2" type="ORF">B0T26DRAFT_678713</name>
</gene>
<evidence type="ECO:0000256" key="1">
    <source>
        <dbReference type="SAM" id="MobiDB-lite"/>
    </source>
</evidence>
<proteinExistence type="predicted"/>
<reference evidence="2" key="1">
    <citation type="submission" date="2023-06" db="EMBL/GenBank/DDBJ databases">
        <title>Genome-scale phylogeny and comparative genomics of the fungal order Sordariales.</title>
        <authorList>
            <consortium name="Lawrence Berkeley National Laboratory"/>
            <person name="Hensen N."/>
            <person name="Bonometti L."/>
            <person name="Westerberg I."/>
            <person name="Brannstrom I.O."/>
            <person name="Guillou S."/>
            <person name="Cros-Aarteil S."/>
            <person name="Calhoun S."/>
            <person name="Haridas S."/>
            <person name="Kuo A."/>
            <person name="Mondo S."/>
            <person name="Pangilinan J."/>
            <person name="Riley R."/>
            <person name="LaButti K."/>
            <person name="Andreopoulos B."/>
            <person name="Lipzen A."/>
            <person name="Chen C."/>
            <person name="Yanf M."/>
            <person name="Daum C."/>
            <person name="Ng V."/>
            <person name="Clum A."/>
            <person name="Steindorff A."/>
            <person name="Ohm R."/>
            <person name="Martin F."/>
            <person name="Silar P."/>
            <person name="Natvig D."/>
            <person name="Lalanne C."/>
            <person name="Gautier V."/>
            <person name="Ament-velasquez S.L."/>
            <person name="Kruys A."/>
            <person name="Hutchinson M.I."/>
            <person name="Powell A.J."/>
            <person name="Barry K."/>
            <person name="Miller A.N."/>
            <person name="Grigoriev I.V."/>
            <person name="Debuchy R."/>
            <person name="Gladieux P."/>
            <person name="Thoren M.H."/>
            <person name="Johannesson H."/>
        </authorList>
    </citation>
    <scope>NUCLEOTIDE SEQUENCE</scope>
    <source>
        <strain evidence="2">SMH2392-1A</strain>
    </source>
</reference>
<sequence length="201" mass="21134">MASKAKLSVPQVVGSTTGGAAPPALGSISLKTGSKTAQRVFNNMHNRFHISSHIALDGKSTSPEEDAKVAEAYAPNPNLAQFRSAAPPGCSLPPRPTTLSASPMAAQGDRAVIPSAAATMKSLPAGTVTTVYPSATAANLKPQGRRLRLARFVQGGPFLSAHKTSTAYVIPSKPASENQKIEIRMREGIEPAIFYVEWDKN</sequence>
<comment type="caution">
    <text evidence="2">The sequence shown here is derived from an EMBL/GenBank/DDBJ whole genome shotgun (WGS) entry which is preliminary data.</text>
</comment>